<evidence type="ECO:0000313" key="2">
    <source>
        <dbReference type="Proteomes" id="UP000775213"/>
    </source>
</evidence>
<protein>
    <submittedName>
        <fullName evidence="1">Uncharacterized protein</fullName>
    </submittedName>
</protein>
<proteinExistence type="predicted"/>
<evidence type="ECO:0000313" key="1">
    <source>
        <dbReference type="EMBL" id="KAH0458336.1"/>
    </source>
</evidence>
<dbReference type="AlphaFoldDB" id="A0AAV7GP27"/>
<dbReference type="Proteomes" id="UP000775213">
    <property type="component" value="Unassembled WGS sequence"/>
</dbReference>
<organism evidence="1 2">
    <name type="scientific">Dendrobium chrysotoxum</name>
    <name type="common">Orchid</name>
    <dbReference type="NCBI Taxonomy" id="161865"/>
    <lineage>
        <taxon>Eukaryota</taxon>
        <taxon>Viridiplantae</taxon>
        <taxon>Streptophyta</taxon>
        <taxon>Embryophyta</taxon>
        <taxon>Tracheophyta</taxon>
        <taxon>Spermatophyta</taxon>
        <taxon>Magnoliopsida</taxon>
        <taxon>Liliopsida</taxon>
        <taxon>Asparagales</taxon>
        <taxon>Orchidaceae</taxon>
        <taxon>Epidendroideae</taxon>
        <taxon>Malaxideae</taxon>
        <taxon>Dendrobiinae</taxon>
        <taxon>Dendrobium</taxon>
    </lineage>
</organism>
<reference evidence="1 2" key="1">
    <citation type="journal article" date="2021" name="Hortic Res">
        <title>Chromosome-scale assembly of the Dendrobium chrysotoxum genome enhances the understanding of orchid evolution.</title>
        <authorList>
            <person name="Zhang Y."/>
            <person name="Zhang G.Q."/>
            <person name="Zhang D."/>
            <person name="Liu X.D."/>
            <person name="Xu X.Y."/>
            <person name="Sun W.H."/>
            <person name="Yu X."/>
            <person name="Zhu X."/>
            <person name="Wang Z.W."/>
            <person name="Zhao X."/>
            <person name="Zhong W.Y."/>
            <person name="Chen H."/>
            <person name="Yin W.L."/>
            <person name="Huang T."/>
            <person name="Niu S.C."/>
            <person name="Liu Z.J."/>
        </authorList>
    </citation>
    <scope>NUCLEOTIDE SEQUENCE [LARGE SCALE GENOMIC DNA]</scope>
    <source>
        <strain evidence="1">Lindl</strain>
    </source>
</reference>
<dbReference type="GO" id="GO:0006402">
    <property type="term" value="P:mRNA catabolic process"/>
    <property type="evidence" value="ECO:0007669"/>
    <property type="project" value="InterPro"/>
</dbReference>
<gene>
    <name evidence="1" type="ORF">IEQ34_013651</name>
</gene>
<dbReference type="GO" id="GO:0003729">
    <property type="term" value="F:mRNA binding"/>
    <property type="evidence" value="ECO:0007669"/>
    <property type="project" value="InterPro"/>
</dbReference>
<dbReference type="PANTHER" id="PTHR31447:SF23">
    <property type="entry name" value="2-OXOGLUTARATE AND FE(II)-DEPENDENT OXYGENASE SUPERFAMILY PROTEIN"/>
    <property type="match status" value="1"/>
</dbReference>
<keyword evidence="2" id="KW-1185">Reference proteome</keyword>
<name>A0AAV7GP27_DENCH</name>
<comment type="caution">
    <text evidence="1">The sequence shown here is derived from an EMBL/GenBank/DDBJ whole genome shotgun (WGS) entry which is preliminary data.</text>
</comment>
<dbReference type="InterPro" id="IPR044842">
    <property type="entry name" value="ALKBH9B/ALKBH10B-like"/>
</dbReference>
<dbReference type="GO" id="GO:0032451">
    <property type="term" value="F:demethylase activity"/>
    <property type="evidence" value="ECO:0007669"/>
    <property type="project" value="InterPro"/>
</dbReference>
<accession>A0AAV7GP27</accession>
<dbReference type="EMBL" id="JAGFBR010000012">
    <property type="protein sequence ID" value="KAH0458336.1"/>
    <property type="molecule type" value="Genomic_DNA"/>
</dbReference>
<dbReference type="PANTHER" id="PTHR31447">
    <property type="entry name" value="HYDROXYPROLINE-RICH GLYCOPROTEIN FAMILY PROTEIN-RELATED"/>
    <property type="match status" value="1"/>
</dbReference>
<sequence>MKKYFVCLKRINKMIVNILKGLELYFKHKGIVEFVYDLQNKKRNNKLGAFSCFYLLLSCIAVEKVQHISIYILNQEIECAVEDRLIAGKNDISPDILHNVIVNLISNLFKIMIKWLIGRFVLSFLSKCNIVFEYNLKVIGPGEFIGSTSIPLPVR</sequence>